<organism evidence="9 10">
    <name type="scientific">Cryobacterium glucosi</name>
    <dbReference type="NCBI Taxonomy" id="1259175"/>
    <lineage>
        <taxon>Bacteria</taxon>
        <taxon>Bacillati</taxon>
        <taxon>Actinomycetota</taxon>
        <taxon>Actinomycetes</taxon>
        <taxon>Micrococcales</taxon>
        <taxon>Microbacteriaceae</taxon>
        <taxon>Cryobacterium</taxon>
    </lineage>
</organism>
<evidence type="ECO:0000313" key="10">
    <source>
        <dbReference type="Proteomes" id="UP000297604"/>
    </source>
</evidence>
<accession>A0ABY2IL34</accession>
<reference evidence="9 10" key="1">
    <citation type="submission" date="2019-03" db="EMBL/GenBank/DDBJ databases">
        <title>Genomics of glacier-inhabiting Cryobacterium strains.</title>
        <authorList>
            <person name="Liu Q."/>
            <person name="Xin Y.-H."/>
        </authorList>
    </citation>
    <scope>NUCLEOTIDE SEQUENCE [LARGE SCALE GENOMIC DNA]</scope>
    <source>
        <strain evidence="9 10">MDB1-5</strain>
    </source>
</reference>
<keyword evidence="4 7" id="KW-1133">Transmembrane helix</keyword>
<dbReference type="InterPro" id="IPR018076">
    <property type="entry name" value="T2SS_GspF_dom"/>
</dbReference>
<comment type="subcellular location">
    <subcellularLocation>
        <location evidence="1">Cell membrane</location>
        <topology evidence="1">Multi-pass membrane protein</topology>
    </subcellularLocation>
</comment>
<dbReference type="PANTHER" id="PTHR35007">
    <property type="entry name" value="INTEGRAL MEMBRANE PROTEIN-RELATED"/>
    <property type="match status" value="1"/>
</dbReference>
<keyword evidence="3 7" id="KW-0812">Transmembrane</keyword>
<dbReference type="RefSeq" id="WP_134559450.1">
    <property type="nucleotide sequence ID" value="NZ_SOFS01000023.1"/>
</dbReference>
<evidence type="ECO:0000256" key="3">
    <source>
        <dbReference type="ARBA" id="ARBA00022692"/>
    </source>
</evidence>
<feature type="transmembrane region" description="Helical" evidence="7">
    <location>
        <begin position="268"/>
        <end position="292"/>
    </location>
</feature>
<comment type="caution">
    <text evidence="9">The sequence shown here is derived from an EMBL/GenBank/DDBJ whole genome shotgun (WGS) entry which is preliminary data.</text>
</comment>
<evidence type="ECO:0000256" key="5">
    <source>
        <dbReference type="ARBA" id="ARBA00023136"/>
    </source>
</evidence>
<name>A0ABY2IL34_9MICO</name>
<evidence type="ECO:0000259" key="8">
    <source>
        <dbReference type="Pfam" id="PF00482"/>
    </source>
</evidence>
<keyword evidence="2" id="KW-1003">Cell membrane</keyword>
<keyword evidence="10" id="KW-1185">Reference proteome</keyword>
<keyword evidence="5 7" id="KW-0472">Membrane</keyword>
<protein>
    <submittedName>
        <fullName evidence="9">Type II secretion system protein F</fullName>
    </submittedName>
</protein>
<dbReference type="EMBL" id="SOFS01000023">
    <property type="protein sequence ID" value="TFC19642.1"/>
    <property type="molecule type" value="Genomic_DNA"/>
</dbReference>
<gene>
    <name evidence="9" type="ORF">E3O46_11550</name>
</gene>
<proteinExistence type="predicted"/>
<evidence type="ECO:0000256" key="4">
    <source>
        <dbReference type="ARBA" id="ARBA00022989"/>
    </source>
</evidence>
<sequence length="302" mass="31971">MRLALGCLLGAGLLLMAAPFLWPRRRVAAGAQDSPPSPADGASGRPQPRGPATLRGSLALAGLGSLPLPAFTAISLLLGLACAALAQALIGVRVLALVAGVVGTLVPMTIVLWRARERRRSHRTVWPDVVDHLVSGVRSGLALPDSISTLAESGPVPTRAAFADFARDYRATGSFGYSVDRLKAGLADPVADRILETLRMAREVGGSDLTLVLRDLAAWLRQDAAIRAEVEARQSWVVNAARLGVAAPWIVLLLLSSRPEGAVAYNTGSGVAVIVSGLVVSVIAYRLMVFIGRLPEERRWFR</sequence>
<feature type="region of interest" description="Disordered" evidence="6">
    <location>
        <begin position="29"/>
        <end position="49"/>
    </location>
</feature>
<feature type="domain" description="Type II secretion system protein GspF" evidence="8">
    <location>
        <begin position="131"/>
        <end position="255"/>
    </location>
</feature>
<evidence type="ECO:0000256" key="7">
    <source>
        <dbReference type="SAM" id="Phobius"/>
    </source>
</evidence>
<evidence type="ECO:0000256" key="1">
    <source>
        <dbReference type="ARBA" id="ARBA00004651"/>
    </source>
</evidence>
<dbReference type="Pfam" id="PF00482">
    <property type="entry name" value="T2SSF"/>
    <property type="match status" value="1"/>
</dbReference>
<dbReference type="Proteomes" id="UP000297604">
    <property type="component" value="Unassembled WGS sequence"/>
</dbReference>
<evidence type="ECO:0000256" key="6">
    <source>
        <dbReference type="SAM" id="MobiDB-lite"/>
    </source>
</evidence>
<evidence type="ECO:0000256" key="2">
    <source>
        <dbReference type="ARBA" id="ARBA00022475"/>
    </source>
</evidence>
<feature type="transmembrane region" description="Helical" evidence="7">
    <location>
        <begin position="94"/>
        <end position="113"/>
    </location>
</feature>
<dbReference type="PANTHER" id="PTHR35007:SF2">
    <property type="entry name" value="PILUS ASSEMBLE PROTEIN"/>
    <property type="match status" value="1"/>
</dbReference>
<evidence type="ECO:0000313" key="9">
    <source>
        <dbReference type="EMBL" id="TFC19642.1"/>
    </source>
</evidence>
<feature type="transmembrane region" description="Helical" evidence="7">
    <location>
        <begin position="236"/>
        <end position="256"/>
    </location>
</feature>